<proteinExistence type="predicted"/>
<keyword evidence="3" id="KW-1185">Reference proteome</keyword>
<dbReference type="EMBL" id="JANEYF010001891">
    <property type="protein sequence ID" value="KAJ8955051.1"/>
    <property type="molecule type" value="Genomic_DNA"/>
</dbReference>
<dbReference type="AlphaFoldDB" id="A0AAV8YVA3"/>
<reference evidence="2" key="1">
    <citation type="journal article" date="2023" name="Insect Mol. Biol.">
        <title>Genome sequencing provides insights into the evolution of gene families encoding plant cell wall-degrading enzymes in longhorned beetles.</title>
        <authorList>
            <person name="Shin N.R."/>
            <person name="Okamura Y."/>
            <person name="Kirsch R."/>
            <person name="Pauchet Y."/>
        </authorList>
    </citation>
    <scope>NUCLEOTIDE SEQUENCE</scope>
    <source>
        <strain evidence="2">RBIC_L_NR</strain>
    </source>
</reference>
<dbReference type="Proteomes" id="UP001162156">
    <property type="component" value="Unassembled WGS sequence"/>
</dbReference>
<evidence type="ECO:0000313" key="3">
    <source>
        <dbReference type="Proteomes" id="UP001162156"/>
    </source>
</evidence>
<gene>
    <name evidence="2" type="ORF">NQ314_006929</name>
</gene>
<sequence>MNIYTGTLTNVKDYPSAEEEKVLKTHPKDNADMIDAELSYYCQNYGRLRKYCGETGSVVNGDQNERWVYECIAAIIFRAPPPAPPRKGLTDNESSNSSSSSFVCDCVSIPSKVMDCYMTTV</sequence>
<feature type="region of interest" description="Disordered" evidence="1">
    <location>
        <begin position="80"/>
        <end position="102"/>
    </location>
</feature>
<comment type="caution">
    <text evidence="2">The sequence shown here is derived from an EMBL/GenBank/DDBJ whole genome shotgun (WGS) entry which is preliminary data.</text>
</comment>
<name>A0AAV8YVA3_9CUCU</name>
<evidence type="ECO:0000313" key="2">
    <source>
        <dbReference type="EMBL" id="KAJ8955051.1"/>
    </source>
</evidence>
<accession>A0AAV8YVA3</accession>
<organism evidence="2 3">
    <name type="scientific">Rhamnusium bicolor</name>
    <dbReference type="NCBI Taxonomy" id="1586634"/>
    <lineage>
        <taxon>Eukaryota</taxon>
        <taxon>Metazoa</taxon>
        <taxon>Ecdysozoa</taxon>
        <taxon>Arthropoda</taxon>
        <taxon>Hexapoda</taxon>
        <taxon>Insecta</taxon>
        <taxon>Pterygota</taxon>
        <taxon>Neoptera</taxon>
        <taxon>Endopterygota</taxon>
        <taxon>Coleoptera</taxon>
        <taxon>Polyphaga</taxon>
        <taxon>Cucujiformia</taxon>
        <taxon>Chrysomeloidea</taxon>
        <taxon>Cerambycidae</taxon>
        <taxon>Lepturinae</taxon>
        <taxon>Rhagiini</taxon>
        <taxon>Rhamnusium</taxon>
    </lineage>
</organism>
<protein>
    <submittedName>
        <fullName evidence="2">Uncharacterized protein</fullName>
    </submittedName>
</protein>
<evidence type="ECO:0000256" key="1">
    <source>
        <dbReference type="SAM" id="MobiDB-lite"/>
    </source>
</evidence>